<reference evidence="4" key="2">
    <citation type="submission" date="2025-08" db="UniProtKB">
        <authorList>
            <consortium name="RefSeq"/>
        </authorList>
    </citation>
    <scope>IDENTIFICATION</scope>
</reference>
<keyword evidence="3" id="KW-1185">Reference proteome</keyword>
<feature type="compositionally biased region" description="Basic and acidic residues" evidence="1">
    <location>
        <begin position="270"/>
        <end position="281"/>
    </location>
</feature>
<evidence type="ECO:0000313" key="3">
    <source>
        <dbReference type="Proteomes" id="UP001652628"/>
    </source>
</evidence>
<protein>
    <recommendedName>
        <fullName evidence="2">LEM domain-containing protein</fullName>
    </recommendedName>
</protein>
<dbReference type="Proteomes" id="UP001652628">
    <property type="component" value="Chromosome 2L"/>
</dbReference>
<name>A0AB39Z4R6_DROSZ</name>
<dbReference type="AlphaFoldDB" id="A0AB39Z4R6"/>
<feature type="domain" description="LEM" evidence="2">
    <location>
        <begin position="13"/>
        <end position="57"/>
    </location>
</feature>
<dbReference type="InterPro" id="IPR003887">
    <property type="entry name" value="LEM_dom"/>
</dbReference>
<dbReference type="RefSeq" id="XP_016928397.3">
    <property type="nucleotide sequence ID" value="XM_017072908.4"/>
</dbReference>
<dbReference type="PROSITE" id="PS50954">
    <property type="entry name" value="LEM"/>
    <property type="match status" value="1"/>
</dbReference>
<evidence type="ECO:0000313" key="4">
    <source>
        <dbReference type="RefSeq" id="XP_016928397.3"/>
    </source>
</evidence>
<sequence>MLENAVNKERPIYKDIQCLTDAQLSLMCRSHQIFPGPITFRNRRFAERQLHIAIIEERAKYRAHQQFARECNLQNSRNNQQVRPPQEHYGLVNALPQNTQLNHVPRTYWPTPGLFNLHGPVPSSSNFQNRGNRPDPILEPRRYITWRQQYSWPNHPRTETKTKILGFNMPFSLEAALDFSSRLSSTIKRFRGGGEEEMFQKESAEKEHERNKIVERYQEGDEKIFHDNYQDEYQEDYEEQTQEDYSEEALIASQEDLERDTLSESSEDEGQQRDGRKKDLLSQDPYVLPIPYNFRELQRSVDGADAESHSELCDYLSFISMSSVYHEFTSQVPMIKTQPAVDSKPRFRWWWPLRATAGDERIPEAERTTEQDLLQERELKTINYLSDASARVDDGMLELMGRVELRDDSDEEGVVEDQQGSQRSRSSAGFLRHIFRLLCCDRQGKLDAEKLRCTFFCCCMAFGVYVAFKMLR</sequence>
<dbReference type="GeneID" id="108008969"/>
<feature type="region of interest" description="Disordered" evidence="1">
    <location>
        <begin position="256"/>
        <end position="282"/>
    </location>
</feature>
<gene>
    <name evidence="4" type="primary">LOC108008969</name>
</gene>
<reference evidence="3" key="1">
    <citation type="submission" date="2025-05" db="UniProtKB">
        <authorList>
            <consortium name="RefSeq"/>
        </authorList>
    </citation>
    <scope>NUCLEOTIDE SEQUENCE [LARGE SCALE GENOMIC DNA]</scope>
</reference>
<accession>A0AB39Z4R6</accession>
<organism evidence="3 4">
    <name type="scientific">Drosophila suzukii</name>
    <name type="common">Spotted-wing drosophila fruit fly</name>
    <dbReference type="NCBI Taxonomy" id="28584"/>
    <lineage>
        <taxon>Eukaryota</taxon>
        <taxon>Metazoa</taxon>
        <taxon>Ecdysozoa</taxon>
        <taxon>Arthropoda</taxon>
        <taxon>Hexapoda</taxon>
        <taxon>Insecta</taxon>
        <taxon>Pterygota</taxon>
        <taxon>Neoptera</taxon>
        <taxon>Endopterygota</taxon>
        <taxon>Diptera</taxon>
        <taxon>Brachycera</taxon>
        <taxon>Muscomorpha</taxon>
        <taxon>Ephydroidea</taxon>
        <taxon>Drosophilidae</taxon>
        <taxon>Drosophila</taxon>
        <taxon>Sophophora</taxon>
    </lineage>
</organism>
<evidence type="ECO:0000256" key="1">
    <source>
        <dbReference type="SAM" id="MobiDB-lite"/>
    </source>
</evidence>
<proteinExistence type="predicted"/>
<dbReference type="SMART" id="SM00540">
    <property type="entry name" value="LEM"/>
    <property type="match status" value="1"/>
</dbReference>
<evidence type="ECO:0000259" key="2">
    <source>
        <dbReference type="PROSITE" id="PS50954"/>
    </source>
</evidence>